<gene>
    <name evidence="3" type="ORF">NO713_05121</name>
</gene>
<dbReference type="GO" id="GO:0016042">
    <property type="term" value="P:lipid catabolic process"/>
    <property type="evidence" value="ECO:0007669"/>
    <property type="project" value="UniProtKB-KW"/>
</dbReference>
<dbReference type="GO" id="GO:0019369">
    <property type="term" value="P:arachidonate metabolic process"/>
    <property type="evidence" value="ECO:0007669"/>
    <property type="project" value="TreeGrafter"/>
</dbReference>
<dbReference type="GO" id="GO:0016020">
    <property type="term" value="C:membrane"/>
    <property type="evidence" value="ECO:0007669"/>
    <property type="project" value="TreeGrafter"/>
</dbReference>
<keyword evidence="2" id="KW-0443">Lipid metabolism</keyword>
<evidence type="ECO:0000256" key="2">
    <source>
        <dbReference type="ARBA" id="ARBA00022963"/>
    </source>
</evidence>
<dbReference type="PANTHER" id="PTHR24185:SF1">
    <property type="entry name" value="CALCIUM-INDEPENDENT PHOSPHOLIPASE A2-GAMMA"/>
    <property type="match status" value="1"/>
</dbReference>
<keyword evidence="1" id="KW-0378">Hydrolase</keyword>
<name>A0A9W4CST1_9CYAN</name>
<reference evidence="3" key="1">
    <citation type="submission" date="2020-09" db="EMBL/GenBank/DDBJ databases">
        <authorList>
            <person name="Blom J."/>
        </authorList>
    </citation>
    <scope>NUCLEOTIDE SEQUENCE</scope>
    <source>
        <strain evidence="3">No.713</strain>
    </source>
</reference>
<evidence type="ECO:0000313" key="4">
    <source>
        <dbReference type="Proteomes" id="UP001153719"/>
    </source>
</evidence>
<sequence length="55" mass="6224">MFDKPRRILSFDGGGIRGLLTASMLEEVEDKLKAINPDKELREYFDIIAGKLLSI</sequence>
<dbReference type="RefSeq" id="WP_254174941.1">
    <property type="nucleotide sequence ID" value="NZ_LR882967.1"/>
</dbReference>
<dbReference type="Gene3D" id="3.40.1090.10">
    <property type="entry name" value="Cytosolic phospholipase A2 catalytic domain"/>
    <property type="match status" value="1"/>
</dbReference>
<proteinExistence type="predicted"/>
<keyword evidence="2" id="KW-0442">Lipid degradation</keyword>
<dbReference type="GO" id="GO:0047499">
    <property type="term" value="F:calcium-independent phospholipase A2 activity"/>
    <property type="evidence" value="ECO:0007669"/>
    <property type="project" value="TreeGrafter"/>
</dbReference>
<dbReference type="Proteomes" id="UP001153719">
    <property type="component" value="Chromosome"/>
</dbReference>
<dbReference type="EMBL" id="LR882967">
    <property type="protein sequence ID" value="CAD5983013.1"/>
    <property type="molecule type" value="Genomic_DNA"/>
</dbReference>
<dbReference type="InterPro" id="IPR016035">
    <property type="entry name" value="Acyl_Trfase/lysoPLipase"/>
</dbReference>
<dbReference type="SUPFAM" id="SSF52151">
    <property type="entry name" value="FabD/lysophospholipase-like"/>
    <property type="match status" value="1"/>
</dbReference>
<dbReference type="KEGG" id="ppsu:NO713_05121"/>
<dbReference type="AlphaFoldDB" id="A0A9W4CST1"/>
<dbReference type="PANTHER" id="PTHR24185">
    <property type="entry name" value="CALCIUM-INDEPENDENT PHOSPHOLIPASE A2-GAMMA"/>
    <property type="match status" value="1"/>
</dbReference>
<keyword evidence="4" id="KW-1185">Reference proteome</keyword>
<accession>A0A9W4CST1</accession>
<evidence type="ECO:0000313" key="3">
    <source>
        <dbReference type="EMBL" id="CAD5983013.1"/>
    </source>
</evidence>
<evidence type="ECO:0000256" key="1">
    <source>
        <dbReference type="ARBA" id="ARBA00022801"/>
    </source>
</evidence>
<organism evidence="3 4">
    <name type="scientific">Planktothrix pseudagardhii</name>
    <dbReference type="NCBI Taxonomy" id="132604"/>
    <lineage>
        <taxon>Bacteria</taxon>
        <taxon>Bacillati</taxon>
        <taxon>Cyanobacteriota</taxon>
        <taxon>Cyanophyceae</taxon>
        <taxon>Oscillatoriophycideae</taxon>
        <taxon>Oscillatoriales</taxon>
        <taxon>Microcoleaceae</taxon>
        <taxon>Planktothrix</taxon>
    </lineage>
</organism>
<protein>
    <submittedName>
        <fullName evidence="3">Patatin</fullName>
    </submittedName>
</protein>